<dbReference type="PANTHER" id="PTHR24421:SF37">
    <property type="entry name" value="SENSOR HISTIDINE KINASE NARS"/>
    <property type="match status" value="1"/>
</dbReference>
<keyword evidence="16" id="KW-0902">Two-component regulatory system</keyword>
<keyword evidence="18" id="KW-0472">Membrane</keyword>
<dbReference type="Proteomes" id="UP001603978">
    <property type="component" value="Unassembled WGS sequence"/>
</dbReference>
<name>A0ABW7AUW3_9ACTN</name>
<dbReference type="Pfam" id="PF02518">
    <property type="entry name" value="HATPase_c"/>
    <property type="match status" value="1"/>
</dbReference>
<dbReference type="RefSeq" id="WP_393175354.1">
    <property type="nucleotide sequence ID" value="NZ_JBICRM010000042.1"/>
</dbReference>
<evidence type="ECO:0000256" key="3">
    <source>
        <dbReference type="ARBA" id="ARBA00004496"/>
    </source>
</evidence>
<evidence type="ECO:0000256" key="9">
    <source>
        <dbReference type="ARBA" id="ARBA00022490"/>
    </source>
</evidence>
<evidence type="ECO:0000313" key="22">
    <source>
        <dbReference type="EMBL" id="MFG1710002.1"/>
    </source>
</evidence>
<evidence type="ECO:0000256" key="10">
    <source>
        <dbReference type="ARBA" id="ARBA00022679"/>
    </source>
</evidence>
<evidence type="ECO:0000256" key="16">
    <source>
        <dbReference type="ARBA" id="ARBA00023012"/>
    </source>
</evidence>
<keyword evidence="17" id="KW-0411">Iron-sulfur</keyword>
<dbReference type="EMBL" id="JBICRM010000042">
    <property type="protein sequence ID" value="MFG1710002.1"/>
    <property type="molecule type" value="Genomic_DNA"/>
</dbReference>
<evidence type="ECO:0000256" key="20">
    <source>
        <dbReference type="ARBA" id="ARBA00030800"/>
    </source>
</evidence>
<dbReference type="GO" id="GO:0016301">
    <property type="term" value="F:kinase activity"/>
    <property type="evidence" value="ECO:0007669"/>
    <property type="project" value="UniProtKB-KW"/>
</dbReference>
<keyword evidence="8" id="KW-0004">4Fe-4S</keyword>
<dbReference type="InterPro" id="IPR005467">
    <property type="entry name" value="His_kinase_dom"/>
</dbReference>
<feature type="domain" description="Histidine kinase" evidence="21">
    <location>
        <begin position="150"/>
        <end position="236"/>
    </location>
</feature>
<dbReference type="CDD" id="cd16917">
    <property type="entry name" value="HATPase_UhpB-NarQ-NarX-like"/>
    <property type="match status" value="1"/>
</dbReference>
<dbReference type="PROSITE" id="PS50109">
    <property type="entry name" value="HIS_KIN"/>
    <property type="match status" value="1"/>
</dbReference>
<evidence type="ECO:0000256" key="11">
    <source>
        <dbReference type="ARBA" id="ARBA00022692"/>
    </source>
</evidence>
<dbReference type="PANTHER" id="PTHR24421">
    <property type="entry name" value="NITRATE/NITRITE SENSOR PROTEIN NARX-RELATED"/>
    <property type="match status" value="1"/>
</dbReference>
<evidence type="ECO:0000256" key="17">
    <source>
        <dbReference type="ARBA" id="ARBA00023014"/>
    </source>
</evidence>
<dbReference type="SUPFAM" id="SSF55874">
    <property type="entry name" value="ATPase domain of HSP90 chaperone/DNA topoisomerase II/histidine kinase"/>
    <property type="match status" value="1"/>
</dbReference>
<dbReference type="SMART" id="SM00387">
    <property type="entry name" value="HATPase_c"/>
    <property type="match status" value="1"/>
</dbReference>
<evidence type="ECO:0000256" key="5">
    <source>
        <dbReference type="ARBA" id="ARBA00012438"/>
    </source>
</evidence>
<keyword evidence="23" id="KW-1185">Reference proteome</keyword>
<evidence type="ECO:0000313" key="23">
    <source>
        <dbReference type="Proteomes" id="UP001603978"/>
    </source>
</evidence>
<comment type="function">
    <text evidence="19">Member of the two-component regulatory system NreB/NreC involved in the control of dissimilatory nitrate/nitrite reduction in response to oxygen. NreB functions as a direct oxygen sensor histidine kinase which is autophosphorylated, in the absence of oxygen, probably at the conserved histidine residue, and transfers its phosphate group probably to a conserved aspartate residue of NreC. NreB/NreC activates the expression of the nitrate (narGHJI) and nitrite (nir) reductase operons, as well as the putative nitrate transporter gene narT.</text>
</comment>
<evidence type="ECO:0000256" key="4">
    <source>
        <dbReference type="ARBA" id="ARBA00004651"/>
    </source>
</evidence>
<dbReference type="Gene3D" id="1.20.5.1930">
    <property type="match status" value="1"/>
</dbReference>
<dbReference type="InterPro" id="IPR011712">
    <property type="entry name" value="Sig_transdc_His_kin_sub3_dim/P"/>
</dbReference>
<evidence type="ECO:0000256" key="19">
    <source>
        <dbReference type="ARBA" id="ARBA00024827"/>
    </source>
</evidence>
<evidence type="ECO:0000256" key="6">
    <source>
        <dbReference type="ARBA" id="ARBA00017322"/>
    </source>
</evidence>
<keyword evidence="14" id="KW-1133">Transmembrane helix</keyword>
<sequence>MFTLAVSGMEESLSRRIRESAESYHSFLLNQVHEAQEEERRRIARELHDRIGHGISVAHQQLALSEAYRAADSARASTKISVVQQAIQETMENLRQLTSELHPQTPVKSLEKSLMGFLEAVEDDSVSVALNVSGDESWADPRVLDEAFLIVREAVRNALTHGCPAMVLVRVNIAPHELFASVQDNGRGFDPAGVRGRGGVGLTSMRERAELLDGQAVVFSEPGRGCLVELSIPLKRRSRGRRDV</sequence>
<dbReference type="EC" id="2.7.13.3" evidence="5"/>
<dbReference type="Gene3D" id="3.30.565.10">
    <property type="entry name" value="Histidine kinase-like ATPase, C-terminal domain"/>
    <property type="match status" value="1"/>
</dbReference>
<comment type="cofactor">
    <cofactor evidence="2">
        <name>[4Fe-4S] cluster</name>
        <dbReference type="ChEBI" id="CHEBI:49883"/>
    </cofactor>
</comment>
<keyword evidence="12" id="KW-0479">Metal-binding</keyword>
<proteinExistence type="predicted"/>
<organism evidence="22 23">
    <name type="scientific">Nonomuraea marmarensis</name>
    <dbReference type="NCBI Taxonomy" id="3351344"/>
    <lineage>
        <taxon>Bacteria</taxon>
        <taxon>Bacillati</taxon>
        <taxon>Actinomycetota</taxon>
        <taxon>Actinomycetes</taxon>
        <taxon>Streptosporangiales</taxon>
        <taxon>Streptosporangiaceae</taxon>
        <taxon>Nonomuraea</taxon>
    </lineage>
</organism>
<keyword evidence="11" id="KW-0812">Transmembrane</keyword>
<keyword evidence="7" id="KW-1003">Cell membrane</keyword>
<evidence type="ECO:0000256" key="2">
    <source>
        <dbReference type="ARBA" id="ARBA00001966"/>
    </source>
</evidence>
<evidence type="ECO:0000256" key="15">
    <source>
        <dbReference type="ARBA" id="ARBA00023004"/>
    </source>
</evidence>
<gene>
    <name evidence="22" type="ORF">ACFLIM_43235</name>
</gene>
<evidence type="ECO:0000256" key="14">
    <source>
        <dbReference type="ARBA" id="ARBA00022989"/>
    </source>
</evidence>
<dbReference type="InterPro" id="IPR004358">
    <property type="entry name" value="Sig_transdc_His_kin-like_C"/>
</dbReference>
<protein>
    <recommendedName>
        <fullName evidence="6">Oxygen sensor histidine kinase NreB</fullName>
        <ecNumber evidence="5">2.7.13.3</ecNumber>
    </recommendedName>
    <alternativeName>
        <fullName evidence="20">Nitrogen regulation protein B</fullName>
    </alternativeName>
</protein>
<keyword evidence="13 22" id="KW-0418">Kinase</keyword>
<evidence type="ECO:0000256" key="13">
    <source>
        <dbReference type="ARBA" id="ARBA00022777"/>
    </source>
</evidence>
<dbReference type="InterPro" id="IPR036890">
    <property type="entry name" value="HATPase_C_sf"/>
</dbReference>
<comment type="subcellular location">
    <subcellularLocation>
        <location evidence="4">Cell membrane</location>
        <topology evidence="4">Multi-pass membrane protein</topology>
    </subcellularLocation>
    <subcellularLocation>
        <location evidence="3">Cytoplasm</location>
    </subcellularLocation>
</comment>
<dbReference type="Pfam" id="PF07730">
    <property type="entry name" value="HisKA_3"/>
    <property type="match status" value="1"/>
</dbReference>
<keyword evidence="10" id="KW-0808">Transferase</keyword>
<reference evidence="22 23" key="1">
    <citation type="submission" date="2024-10" db="EMBL/GenBank/DDBJ databases">
        <authorList>
            <person name="Topkara A.R."/>
            <person name="Saygin H."/>
        </authorList>
    </citation>
    <scope>NUCLEOTIDE SEQUENCE [LARGE SCALE GENOMIC DNA]</scope>
    <source>
        <strain evidence="22 23">M3C6</strain>
    </source>
</reference>
<comment type="caution">
    <text evidence="22">The sequence shown here is derived from an EMBL/GenBank/DDBJ whole genome shotgun (WGS) entry which is preliminary data.</text>
</comment>
<dbReference type="InterPro" id="IPR050482">
    <property type="entry name" value="Sensor_HK_TwoCompSys"/>
</dbReference>
<evidence type="ECO:0000256" key="8">
    <source>
        <dbReference type="ARBA" id="ARBA00022485"/>
    </source>
</evidence>
<dbReference type="PRINTS" id="PR00344">
    <property type="entry name" value="BCTRLSENSOR"/>
</dbReference>
<comment type="catalytic activity">
    <reaction evidence="1">
        <text>ATP + protein L-histidine = ADP + protein N-phospho-L-histidine.</text>
        <dbReference type="EC" id="2.7.13.3"/>
    </reaction>
</comment>
<evidence type="ECO:0000256" key="18">
    <source>
        <dbReference type="ARBA" id="ARBA00023136"/>
    </source>
</evidence>
<evidence type="ECO:0000259" key="21">
    <source>
        <dbReference type="PROSITE" id="PS50109"/>
    </source>
</evidence>
<keyword evidence="15" id="KW-0408">Iron</keyword>
<accession>A0ABW7AUW3</accession>
<evidence type="ECO:0000256" key="7">
    <source>
        <dbReference type="ARBA" id="ARBA00022475"/>
    </source>
</evidence>
<evidence type="ECO:0000256" key="1">
    <source>
        <dbReference type="ARBA" id="ARBA00000085"/>
    </source>
</evidence>
<dbReference type="InterPro" id="IPR003594">
    <property type="entry name" value="HATPase_dom"/>
</dbReference>
<evidence type="ECO:0000256" key="12">
    <source>
        <dbReference type="ARBA" id="ARBA00022723"/>
    </source>
</evidence>
<keyword evidence="9" id="KW-0963">Cytoplasm</keyword>